<dbReference type="OrthoDB" id="10064637at2759"/>
<feature type="compositionally biased region" description="Polar residues" evidence="1">
    <location>
        <begin position="2301"/>
        <end position="2319"/>
    </location>
</feature>
<feature type="compositionally biased region" description="Polar residues" evidence="1">
    <location>
        <begin position="2375"/>
        <end position="2393"/>
    </location>
</feature>
<feature type="compositionally biased region" description="Polar residues" evidence="1">
    <location>
        <begin position="509"/>
        <end position="549"/>
    </location>
</feature>
<name>A0A814DUM3_9BILA</name>
<dbReference type="EMBL" id="CAJNOQ010002478">
    <property type="protein sequence ID" value="CAF0960553.1"/>
    <property type="molecule type" value="Genomic_DNA"/>
</dbReference>
<feature type="region of interest" description="Disordered" evidence="1">
    <location>
        <begin position="1"/>
        <end position="66"/>
    </location>
</feature>
<feature type="compositionally biased region" description="Low complexity" evidence="1">
    <location>
        <begin position="1021"/>
        <end position="1032"/>
    </location>
</feature>
<feature type="compositionally biased region" description="Polar residues" evidence="1">
    <location>
        <begin position="2148"/>
        <end position="2159"/>
    </location>
</feature>
<feature type="compositionally biased region" description="Polar residues" evidence="1">
    <location>
        <begin position="1033"/>
        <end position="1047"/>
    </location>
</feature>
<feature type="region of interest" description="Disordered" evidence="1">
    <location>
        <begin position="1330"/>
        <end position="1447"/>
    </location>
</feature>
<feature type="region of interest" description="Disordered" evidence="1">
    <location>
        <begin position="1136"/>
        <end position="1171"/>
    </location>
</feature>
<feature type="region of interest" description="Disordered" evidence="1">
    <location>
        <begin position="2079"/>
        <end position="2105"/>
    </location>
</feature>
<organism evidence="2 4">
    <name type="scientific">Didymodactylos carnosus</name>
    <dbReference type="NCBI Taxonomy" id="1234261"/>
    <lineage>
        <taxon>Eukaryota</taxon>
        <taxon>Metazoa</taxon>
        <taxon>Spiralia</taxon>
        <taxon>Gnathifera</taxon>
        <taxon>Rotifera</taxon>
        <taxon>Eurotatoria</taxon>
        <taxon>Bdelloidea</taxon>
        <taxon>Philodinida</taxon>
        <taxon>Philodinidae</taxon>
        <taxon>Didymodactylos</taxon>
    </lineage>
</organism>
<feature type="compositionally biased region" description="Polar residues" evidence="1">
    <location>
        <begin position="931"/>
        <end position="947"/>
    </location>
</feature>
<feature type="compositionally biased region" description="Polar residues" evidence="1">
    <location>
        <begin position="2082"/>
        <end position="2105"/>
    </location>
</feature>
<feature type="region of interest" description="Disordered" evidence="1">
    <location>
        <begin position="355"/>
        <end position="405"/>
    </location>
</feature>
<evidence type="ECO:0000256" key="1">
    <source>
        <dbReference type="SAM" id="MobiDB-lite"/>
    </source>
</evidence>
<feature type="compositionally biased region" description="Basic residues" evidence="1">
    <location>
        <begin position="654"/>
        <end position="663"/>
    </location>
</feature>
<feature type="compositionally biased region" description="Polar residues" evidence="1">
    <location>
        <begin position="1331"/>
        <end position="1361"/>
    </location>
</feature>
<evidence type="ECO:0000313" key="3">
    <source>
        <dbReference type="EMBL" id="CAF3735192.1"/>
    </source>
</evidence>
<feature type="compositionally biased region" description="Basic and acidic residues" evidence="1">
    <location>
        <begin position="1568"/>
        <end position="1582"/>
    </location>
</feature>
<feature type="compositionally biased region" description="Low complexity" evidence="1">
    <location>
        <begin position="176"/>
        <end position="186"/>
    </location>
</feature>
<feature type="compositionally biased region" description="Basic residues" evidence="1">
    <location>
        <begin position="1984"/>
        <end position="1995"/>
    </location>
</feature>
<feature type="compositionally biased region" description="Basic residues" evidence="1">
    <location>
        <begin position="1245"/>
        <end position="1255"/>
    </location>
</feature>
<protein>
    <submittedName>
        <fullName evidence="2">Uncharacterized protein</fullName>
    </submittedName>
</protein>
<feature type="compositionally biased region" description="Polar residues" evidence="1">
    <location>
        <begin position="301"/>
        <end position="331"/>
    </location>
</feature>
<feature type="compositionally biased region" description="Basic and acidic residues" evidence="1">
    <location>
        <begin position="1636"/>
        <end position="1665"/>
    </location>
</feature>
<feature type="non-terminal residue" evidence="2">
    <location>
        <position position="2822"/>
    </location>
</feature>
<feature type="compositionally biased region" description="Polar residues" evidence="1">
    <location>
        <begin position="1264"/>
        <end position="1284"/>
    </location>
</feature>
<feature type="compositionally biased region" description="Basic and acidic residues" evidence="1">
    <location>
        <begin position="626"/>
        <end position="653"/>
    </location>
</feature>
<feature type="region of interest" description="Disordered" evidence="1">
    <location>
        <begin position="1481"/>
        <end position="1683"/>
    </location>
</feature>
<sequence>IDEQTPSLQKSAEENDQAKSSQISSSIEEKSVVEDKSEAQQQKPSLDNVIEISPSSNESRVKDDHSVKDKIVVTEPSAQLQVLTDTYPWYTSYSQLIQAEDKLSLISEQLSKTLDSISQTKQIVEFEPEPHERLSTPDYDRNVLHDTSATLEKVHELAEISTQITKAASPQRDEIQTQQQENNTNISVVEDRADDYAPVTLRRKRTMSPTEDDFPQTKSSEYRDEKPAALTSDIDLKPVATNDPQTLALSVSEVTPQSQSLSSEQPSTITTKSKKNKKKQKKDKDKAFSDASQSEILHISVTESNTIPASASQQTSSDNVVSMQSYTQQQGELDEVPSDISSTVKSVNQEIDEFDEQLKPAQNETSKIEVDVSSTNKTNETNENEQYQQQSSIPDSETEQSSLKTIQQTVVTPFLAVGETIQKMISNVAPSTEKEALTEESQSAALIQADDHQTDQGSVFSNLKDSFNSTLSSITSSAFDILQSKNNQEEPPKAKNNENGMPVDDKLSSDVSSTNKTNETSENEQYQQQSSIPDSETEQSSLKTTQQTVVTPFPAVGEITQKMISNVAPSTEKEALTEESQSAALIQADDHQTDQGSVFSNLKDSFNSTLFSITNSAFDILQSKNNQEEPPKAKNNENDMPKLEEQKKISSDKKSKKNKRQKKEQRIDLPLTSIILQDNQTLSEDKSPILLKETNIPLSPGESKDQIVNEKDASVTNENLLSQSNIHEKTIELSQIPVHYKTSLENVQGVSETEQTTVEHKNQTSLALDNKQSKLILPAVEQELDDNEQIPLLSNLKNQISSTISTTVSSVIPAQDSKDEIKKESDQEKVSPVKEKKHKKNKKQKKEPVSELSTDQSLSKEELILPPKVDEQQLASQKVTDTIVSPVSADPEKTMDTPISANETEVKVHQHPGLIEIESKTDGHNHGDEMITTTNQIELPSSENLTDASLKKSKKKRKKKSATKKGSNVESNTTQDLSQSDDEQNDDISISKTNIETDETKSITASSISHVSTTQTVKPHSTQPTVQSTTSTILEQSPDYSPKSTTTDDSEWTIQRKKLKAPKNKNGIRPVPSPTNVSSIHHSPPHRQLPEKVTDMKIRINSNGELTVMPTAKTRIPSQSDYLSGMGTIVDMSSTSLTDSQNKAKSSDIIESSYSQQKTTESRQSDNVIPITRKNDEILQHEDQTIVFDTSIKQKSPSSTITESLLQPVIIPEVQTRSIISSQILPEDTSKSMLDTQQQDVAGKKSTKSKKKKRKQELEETPTKLPNSLENYSSTSQNTSSIDTLSSESNIVQDNAYMATAPISFVQQTDLLKQDKKDLLNDDLEFERQTARSSISNTIQQPTNLETQLNQEPPINTTTSDVDSEKKELRKSIEQLLTDQTTYNNTPLHNLVEDDKSASKLSSETDTTGENDTSLLSYRDDLGRLRRKKPRKHTLSSSKQDDDLSIDYHPVVTSSTKNDDVESETNMISSHWADAITAAGDQSPDETQKLSYHRIESDNGETNSKFESVLPDYMKRPLPDRFRQKTERLSSYDRDTPSPRSSSLTDERKSFELYSETSYPKSSLLPEHSLKQELAFKPRRTIDVPSPLSTGSDTSESETRKNIRQRRSSGKDDEKRETGHLPPQPPRKRKQRPKMLKKDVEAKTLLTHDFDDNETDETRKLKLSEQESTDLTSSNFEEFSPSPSIREKLVSKLNELTANISEFLPSAVSQSEEQKFVPEEQPIDSSRDDQVQTDFSVQSTKDEPQTTSTEQNSLLTNLKSKMTSSLSTILNTVSNIIPSTQIEETPLITEDQQQKESLILHDQLEGLRSELPKFDLNSIRNAEEQLHKTVPHSDKITTNEKVTFVDSQKAEPLRDTTSSESKKKRARKRSKHDSGHDNSGEIEQYFAGVKVEIDLPTAALENIPDQSDFHIVKPKHRHRTTSELSTSLNKQQEQEEFFADNEEDEDFSLKPLTIHGDSSIIHSPDLEHSRSSLSAEIESEQQHQTKKKRQRKRKSTSGDDVEFIAVVPSVLHGEEIKQDEQGDSGVISSSAKDTTRSQDSTIDAPQQPDLLETIRQTATAPIMAIGKTVMSVVSSIRPAEDVSTTTIQEPTTADKTNEDSTNQRSVLEDVRQRVGETMHNVVTSIQSSFTSTPAADEKFEVHSDQQSDETNAQSTSAGFVQTVRDTVNSVTDHIRDTAHDVQNAAEKSPDMVDNRGLLDRIQDTISTTTDRLNQATDQLLEDTQKRTKLDEDTTNKKEKVDLSEQLKSVSGYHSFSSKKDQYEPLDQTSATIDDVQHQDVKQESGDAILARGFGKWLQEGKSIQSETKKPSTQKAMSSLTSAMQSLIIKPTSFSDGEETDSDLSTSEWLSYKQGPYYISEDKRVHETSGYAVIQPGSSTWFNTANSNNANRQYPSDRDDKNKQQTQDKSSSSEQHDQSQPPTVDDSASNFKERDTHSNNLSKMSDNSSELKLQSLTNSSISSSLPSSKIWDSTKDLNTTLTASSATTETSFSSDDVQHYLGEEFYLEAIENTDKKLPTSSLNSQGIRTHTWPAEHSNITENNDHQSPINDTINNNRKRITITTKTIEDKGKVIHQQSGDNSIKSLLSDIILRPSSATSSASASTSKNDDDIDEFENVNNNNNSAIDTHGLSFDEWAYFIAEKNRPIFVTDIHGDTNRTDMDYSYAQVIDDDTYVDIPARQQEIQQQSPLIPLTNNGSDLIDQYSIDSNRYGDFAINDDNEIMPITQFHPSMVNSVEEHLNDILPVENNILSIELINNIDESTTDSYSNRRKPSDTLKSFQVWRKNHQKKNINDQDDEIYVIDVDGVHLRQRPSPPIIEQTDT</sequence>
<feature type="compositionally biased region" description="Polar residues" evidence="1">
    <location>
        <begin position="1399"/>
        <end position="1416"/>
    </location>
</feature>
<feature type="compositionally biased region" description="Polar residues" evidence="1">
    <location>
        <begin position="2403"/>
        <end position="2429"/>
    </location>
</feature>
<feature type="compositionally biased region" description="Low complexity" evidence="1">
    <location>
        <begin position="2596"/>
        <end position="2605"/>
    </location>
</feature>
<dbReference type="Proteomes" id="UP000681722">
    <property type="component" value="Unassembled WGS sequence"/>
</dbReference>
<evidence type="ECO:0000313" key="2">
    <source>
        <dbReference type="EMBL" id="CAF0960553.1"/>
    </source>
</evidence>
<feature type="compositionally biased region" description="Polar residues" evidence="1">
    <location>
        <begin position="242"/>
        <end position="255"/>
    </location>
</feature>
<feature type="compositionally biased region" description="Polar residues" evidence="1">
    <location>
        <begin position="2026"/>
        <end position="2044"/>
    </location>
</feature>
<feature type="region of interest" description="Disordered" evidence="1">
    <location>
        <begin position="486"/>
        <end position="549"/>
    </location>
</feature>
<reference evidence="2" key="1">
    <citation type="submission" date="2021-02" db="EMBL/GenBank/DDBJ databases">
        <authorList>
            <person name="Nowell W R."/>
        </authorList>
    </citation>
    <scope>NUCLEOTIDE SEQUENCE</scope>
</reference>
<dbReference type="Proteomes" id="UP000663829">
    <property type="component" value="Unassembled WGS sequence"/>
</dbReference>
<feature type="compositionally biased region" description="Basic and acidic residues" evidence="1">
    <location>
        <begin position="27"/>
        <end position="38"/>
    </location>
</feature>
<feature type="compositionally biased region" description="Polar residues" evidence="1">
    <location>
        <begin position="1"/>
        <end position="10"/>
    </location>
</feature>
<feature type="region of interest" description="Disordered" evidence="1">
    <location>
        <begin position="2012"/>
        <end position="2050"/>
    </location>
</feature>
<feature type="region of interest" description="Disordered" evidence="1">
    <location>
        <begin position="1840"/>
        <end position="1881"/>
    </location>
</feature>
<feature type="compositionally biased region" description="Basic residues" evidence="1">
    <location>
        <begin position="1626"/>
        <end position="1635"/>
    </location>
</feature>
<feature type="compositionally biased region" description="Basic residues" evidence="1">
    <location>
        <begin position="835"/>
        <end position="845"/>
    </location>
</feature>
<feature type="compositionally biased region" description="Low complexity" evidence="1">
    <location>
        <begin position="256"/>
        <end position="267"/>
    </location>
</feature>
<feature type="compositionally biased region" description="Basic and acidic residues" evidence="1">
    <location>
        <begin position="1609"/>
        <end position="1619"/>
    </location>
</feature>
<feature type="compositionally biased region" description="Basic and acidic residues" evidence="1">
    <location>
        <begin position="816"/>
        <end position="834"/>
    </location>
</feature>
<feature type="region of interest" description="Disordered" evidence="1">
    <location>
        <begin position="2596"/>
        <end position="2615"/>
    </location>
</feature>
<feature type="compositionally biased region" description="Polar residues" evidence="1">
    <location>
        <begin position="1231"/>
        <end position="1240"/>
    </location>
</feature>
<feature type="region of interest" description="Disordered" evidence="1">
    <location>
        <begin position="2375"/>
        <end position="2450"/>
    </location>
</feature>
<proteinExistence type="predicted"/>
<feature type="compositionally biased region" description="Basic residues" evidence="1">
    <location>
        <begin position="1862"/>
        <end position="1871"/>
    </location>
</feature>
<feature type="compositionally biased region" description="Polar residues" evidence="1">
    <location>
        <begin position="873"/>
        <end position="885"/>
    </location>
</feature>
<feature type="compositionally biased region" description="Polar residues" evidence="1">
    <location>
        <begin position="1002"/>
        <end position="1020"/>
    </location>
</feature>
<gene>
    <name evidence="2" type="ORF">GPM918_LOCUS11730</name>
    <name evidence="3" type="ORF">SRO942_LOCUS11731</name>
</gene>
<feature type="compositionally biased region" description="Polar residues" evidence="1">
    <location>
        <begin position="968"/>
        <end position="978"/>
    </location>
</feature>
<feature type="compositionally biased region" description="Polar residues" evidence="1">
    <location>
        <begin position="1732"/>
        <end position="1753"/>
    </location>
</feature>
<feature type="compositionally biased region" description="Basic residues" evidence="1">
    <location>
        <begin position="951"/>
        <end position="963"/>
    </location>
</feature>
<feature type="compositionally biased region" description="Basic and acidic residues" evidence="1">
    <location>
        <begin position="917"/>
        <end position="929"/>
    </location>
</feature>
<feature type="compositionally biased region" description="Acidic residues" evidence="1">
    <location>
        <begin position="1934"/>
        <end position="1946"/>
    </location>
</feature>
<feature type="region of interest" description="Disordered" evidence="1">
    <location>
        <begin position="1229"/>
        <end position="1284"/>
    </location>
</feature>
<feature type="compositionally biased region" description="Polar residues" evidence="1">
    <location>
        <begin position="1136"/>
        <end position="1159"/>
    </location>
</feature>
<feature type="region of interest" description="Disordered" evidence="1">
    <location>
        <begin position="164"/>
        <end position="338"/>
    </location>
</feature>
<feature type="compositionally biased region" description="Basic residues" evidence="1">
    <location>
        <begin position="1425"/>
        <end position="1434"/>
    </location>
</feature>
<feature type="compositionally biased region" description="Polar residues" evidence="1">
    <location>
        <begin position="2437"/>
        <end position="2450"/>
    </location>
</feature>
<feature type="compositionally biased region" description="Basic and acidic residues" evidence="1">
    <location>
        <begin position="1363"/>
        <end position="1373"/>
    </location>
</feature>
<feature type="region of interest" description="Disordered" evidence="1">
    <location>
        <begin position="1910"/>
        <end position="2000"/>
    </location>
</feature>
<feature type="compositionally biased region" description="Low complexity" evidence="1">
    <location>
        <begin position="373"/>
        <end position="392"/>
    </location>
</feature>
<accession>A0A814DUM3</accession>
<feature type="compositionally biased region" description="Basic and acidic residues" evidence="1">
    <location>
        <begin position="858"/>
        <end position="871"/>
    </location>
</feature>
<feature type="compositionally biased region" description="Low complexity" evidence="1">
    <location>
        <begin position="1673"/>
        <end position="1683"/>
    </location>
</feature>
<feature type="compositionally biased region" description="Polar residues" evidence="1">
    <location>
        <begin position="1375"/>
        <end position="1388"/>
    </location>
</feature>
<feature type="region of interest" description="Disordered" evidence="1">
    <location>
        <begin position="1707"/>
        <end position="1753"/>
    </location>
</feature>
<keyword evidence="4" id="KW-1185">Reference proteome</keyword>
<feature type="compositionally biased region" description="Basic and acidic residues" evidence="1">
    <location>
        <begin position="1513"/>
        <end position="1537"/>
    </location>
</feature>
<dbReference type="EMBL" id="CAJOBC010002478">
    <property type="protein sequence ID" value="CAF3735192.1"/>
    <property type="molecule type" value="Genomic_DNA"/>
</dbReference>
<comment type="caution">
    <text evidence="2">The sequence shown here is derived from an EMBL/GenBank/DDBJ whole genome shotgun (WGS) entry which is preliminary data.</text>
</comment>
<feature type="compositionally biased region" description="Basic residues" evidence="1">
    <location>
        <begin position="272"/>
        <end position="281"/>
    </location>
</feature>
<feature type="compositionally biased region" description="Basic and acidic residues" evidence="1">
    <location>
        <begin position="487"/>
        <end position="496"/>
    </location>
</feature>
<feature type="region of interest" description="Disordered" evidence="1">
    <location>
        <begin position="623"/>
        <end position="665"/>
    </location>
</feature>
<feature type="region of interest" description="Disordered" evidence="1">
    <location>
        <begin position="2300"/>
        <end position="2319"/>
    </location>
</feature>
<feature type="region of interest" description="Disordered" evidence="1">
    <location>
        <begin position="806"/>
        <end position="1093"/>
    </location>
</feature>
<evidence type="ECO:0000313" key="4">
    <source>
        <dbReference type="Proteomes" id="UP000663829"/>
    </source>
</evidence>
<feature type="compositionally biased region" description="Polar residues" evidence="1">
    <location>
        <begin position="393"/>
        <end position="405"/>
    </location>
</feature>
<feature type="region of interest" description="Disordered" evidence="1">
    <location>
        <begin position="2139"/>
        <end position="2159"/>
    </location>
</feature>